<dbReference type="InterPro" id="IPR039261">
    <property type="entry name" value="FNR_nucleotide-bd"/>
</dbReference>
<gene>
    <name evidence="2" type="ORF">CHARACLAT_002245</name>
</gene>
<evidence type="ECO:0000313" key="3">
    <source>
        <dbReference type="Proteomes" id="UP001352852"/>
    </source>
</evidence>
<reference evidence="2 3" key="1">
    <citation type="submission" date="2021-06" db="EMBL/GenBank/DDBJ databases">
        <authorList>
            <person name="Palmer J.M."/>
        </authorList>
    </citation>
    <scope>NUCLEOTIDE SEQUENCE [LARGE SCALE GENOMIC DNA]</scope>
    <source>
        <strain evidence="2 3">CL_MEX2019</strain>
        <tissue evidence="2">Muscle</tissue>
    </source>
</reference>
<evidence type="ECO:0000256" key="1">
    <source>
        <dbReference type="ARBA" id="ARBA00022630"/>
    </source>
</evidence>
<dbReference type="Gene3D" id="3.40.50.80">
    <property type="entry name" value="Nucleotide-binding domain of ferredoxin-NADP reductase (FNR) module"/>
    <property type="match status" value="1"/>
</dbReference>
<proteinExistence type="predicted"/>
<dbReference type="PANTHER" id="PTHR19384:SF84">
    <property type="entry name" value="METHIONINE SYNTHASE REDUCTASE"/>
    <property type="match status" value="1"/>
</dbReference>
<dbReference type="SUPFAM" id="SSF52343">
    <property type="entry name" value="Ferredoxin reductase-like, C-terminal NADP-linked domain"/>
    <property type="match status" value="1"/>
</dbReference>
<organism evidence="2 3">
    <name type="scientific">Characodon lateralis</name>
    <dbReference type="NCBI Taxonomy" id="208331"/>
    <lineage>
        <taxon>Eukaryota</taxon>
        <taxon>Metazoa</taxon>
        <taxon>Chordata</taxon>
        <taxon>Craniata</taxon>
        <taxon>Vertebrata</taxon>
        <taxon>Euteleostomi</taxon>
        <taxon>Actinopterygii</taxon>
        <taxon>Neopterygii</taxon>
        <taxon>Teleostei</taxon>
        <taxon>Neoteleostei</taxon>
        <taxon>Acanthomorphata</taxon>
        <taxon>Ovalentaria</taxon>
        <taxon>Atherinomorphae</taxon>
        <taxon>Cyprinodontiformes</taxon>
        <taxon>Goodeidae</taxon>
        <taxon>Characodon</taxon>
    </lineage>
</organism>
<keyword evidence="1" id="KW-0285">Flavoprotein</keyword>
<evidence type="ECO:0000313" key="2">
    <source>
        <dbReference type="EMBL" id="MED6279589.1"/>
    </source>
</evidence>
<dbReference type="PANTHER" id="PTHR19384">
    <property type="entry name" value="NITRIC OXIDE SYNTHASE-RELATED"/>
    <property type="match status" value="1"/>
</dbReference>
<dbReference type="Proteomes" id="UP001352852">
    <property type="component" value="Unassembled WGS sequence"/>
</dbReference>
<name>A0ABU7DX43_9TELE</name>
<comment type="caution">
    <text evidence="2">The sequence shown here is derived from an EMBL/GenBank/DDBJ whole genome shotgun (WGS) entry which is preliminary data.</text>
</comment>
<evidence type="ECO:0008006" key="4">
    <source>
        <dbReference type="Google" id="ProtNLM"/>
    </source>
</evidence>
<sequence length="206" mass="23732">MHVATVERKNSLLTGRNLQQNQAQCEGSSATTNWGFERTEQRHKENKEALIQEYFLWEGKVIADVSPFQLYADVLSSPLSCFDSSLVCGQVCFIEELEDFVSSGTLNHLKVCFSKEHRKDEEEPTSAAQPRYVQHNLLLYCQQVTDILLRQNGYIYVCGDAKNMAKDVNETLMEMIKTELQVDQLEAMKALARLREEKRYLQDIWA</sequence>
<protein>
    <recommendedName>
        <fullName evidence="4">Methionine synthase reductase</fullName>
    </recommendedName>
</protein>
<dbReference type="EMBL" id="JAHUTJ010041075">
    <property type="protein sequence ID" value="MED6279589.1"/>
    <property type="molecule type" value="Genomic_DNA"/>
</dbReference>
<accession>A0ABU7DX43</accession>
<keyword evidence="3" id="KW-1185">Reference proteome</keyword>